<evidence type="ECO:0000256" key="2">
    <source>
        <dbReference type="SAM" id="Phobius"/>
    </source>
</evidence>
<dbReference type="EMBL" id="JAPNKE010000002">
    <property type="protein sequence ID" value="MCY1012235.1"/>
    <property type="molecule type" value="Genomic_DNA"/>
</dbReference>
<name>A0A9X3J2K1_9BACT</name>
<evidence type="ECO:0000313" key="4">
    <source>
        <dbReference type="EMBL" id="MCY1012235.1"/>
    </source>
</evidence>
<comment type="caution">
    <text evidence="4">The sequence shown here is derived from an EMBL/GenBank/DDBJ whole genome shotgun (WGS) entry which is preliminary data.</text>
</comment>
<gene>
    <name evidence="4" type="ORF">OV079_43220</name>
</gene>
<reference evidence="4" key="1">
    <citation type="submission" date="2022-11" db="EMBL/GenBank/DDBJ databases">
        <title>Minimal conservation of predation-associated metabolite biosynthetic gene clusters underscores biosynthetic potential of Myxococcota including descriptions for ten novel species: Archangium lansinium sp. nov., Myxococcus landrumus sp. nov., Nannocystis bai.</title>
        <authorList>
            <person name="Ahearne A."/>
            <person name="Stevens C."/>
            <person name="Phillips K."/>
        </authorList>
    </citation>
    <scope>NUCLEOTIDE SEQUENCE</scope>
    <source>
        <strain evidence="4">Na p29</strain>
    </source>
</reference>
<accession>A0A9X3J2K1</accession>
<organism evidence="4 5">
    <name type="scientific">Nannocystis pusilla</name>
    <dbReference type="NCBI Taxonomy" id="889268"/>
    <lineage>
        <taxon>Bacteria</taxon>
        <taxon>Pseudomonadati</taxon>
        <taxon>Myxococcota</taxon>
        <taxon>Polyangia</taxon>
        <taxon>Nannocystales</taxon>
        <taxon>Nannocystaceae</taxon>
        <taxon>Nannocystis</taxon>
    </lineage>
</organism>
<keyword evidence="2" id="KW-0472">Membrane</keyword>
<keyword evidence="2" id="KW-1133">Transmembrane helix</keyword>
<dbReference type="Proteomes" id="UP001150924">
    <property type="component" value="Unassembled WGS sequence"/>
</dbReference>
<dbReference type="RefSeq" id="WP_267775572.1">
    <property type="nucleotide sequence ID" value="NZ_JAPNKE010000002.1"/>
</dbReference>
<feature type="chain" id="PRO_5040965113" evidence="3">
    <location>
        <begin position="32"/>
        <end position="316"/>
    </location>
</feature>
<feature type="region of interest" description="Disordered" evidence="1">
    <location>
        <begin position="168"/>
        <end position="196"/>
    </location>
</feature>
<evidence type="ECO:0000256" key="1">
    <source>
        <dbReference type="SAM" id="MobiDB-lite"/>
    </source>
</evidence>
<feature type="signal peptide" evidence="3">
    <location>
        <begin position="1"/>
        <end position="31"/>
    </location>
</feature>
<keyword evidence="2" id="KW-0812">Transmembrane</keyword>
<feature type="transmembrane region" description="Helical" evidence="2">
    <location>
        <begin position="195"/>
        <end position="214"/>
    </location>
</feature>
<keyword evidence="5" id="KW-1185">Reference proteome</keyword>
<protein>
    <submittedName>
        <fullName evidence="4">Uncharacterized protein</fullName>
    </submittedName>
</protein>
<keyword evidence="3" id="KW-0732">Signal</keyword>
<feature type="transmembrane region" description="Helical" evidence="2">
    <location>
        <begin position="256"/>
        <end position="278"/>
    </location>
</feature>
<dbReference type="AlphaFoldDB" id="A0A9X3J2K1"/>
<evidence type="ECO:0000256" key="3">
    <source>
        <dbReference type="SAM" id="SignalP"/>
    </source>
</evidence>
<sequence length="316" mass="32792">MLTSLATSCSRARWCGVVVAAALVGPTRVAAAPEPAPISEAAQSAYDRGLAERDAGRFPAAAREFAAAYAQIPVSQRELRAAVLFDLVDAHRGAYTAGGERRGNEHPAAHLCAADRALADFIETEQERKRGRKSPDMVKATGLREEVRKDFMTAKAREADLDCAALELPRVPEKEEPPPPPPADGPGKPRDPNKLLIAGGVTAGVGLALLGLMVGGMVRGQRTEADGAALVQAMPGLMPDDPQLAELERRGRGDNAMAVVGGVFGSLALGAGIALLVVGARARQASGRPAAPEPAAVAVWPLASPSGGGAALRWRF</sequence>
<proteinExistence type="predicted"/>
<evidence type="ECO:0000313" key="5">
    <source>
        <dbReference type="Proteomes" id="UP001150924"/>
    </source>
</evidence>